<keyword evidence="7" id="KW-1185">Reference proteome</keyword>
<evidence type="ECO:0000256" key="3">
    <source>
        <dbReference type="ARBA" id="ARBA00022989"/>
    </source>
</evidence>
<feature type="transmembrane region" description="Helical" evidence="5">
    <location>
        <begin position="218"/>
        <end position="242"/>
    </location>
</feature>
<gene>
    <name evidence="6" type="ORF">B0H66DRAFT_644321</name>
</gene>
<feature type="transmembrane region" description="Helical" evidence="5">
    <location>
        <begin position="155"/>
        <end position="175"/>
    </location>
</feature>
<proteinExistence type="predicted"/>
<sequence length="268" mass="30090">MAAVDNLIRGVLVALTAISYYPQLHRVVTRRNATGISLVYLFLSAASAIEQFTIYAAHFEFNHLYPDTVVPTPPDLGAYLNLAQVLVYLVFSSALLLVCLIYPSGTRTFGEKCFVVVAYIVFALFTLLQIALWTSKHVREHDWYPSMFISWHCLYVNWFVTAGVFPVSLLFQLLAMRDQPVPRALSISGLAVQAVVFTLVGISWLYRMSIDVSSWIEWYEYVGHCAINCLLFALAQLILLIYTLGRSRAERRTHGAAGLDETSPLLAN</sequence>
<keyword evidence="2 5" id="KW-0812">Transmembrane</keyword>
<name>A0AAE0HUN8_9PEZI</name>
<evidence type="ECO:0000256" key="4">
    <source>
        <dbReference type="ARBA" id="ARBA00023136"/>
    </source>
</evidence>
<evidence type="ECO:0000256" key="1">
    <source>
        <dbReference type="ARBA" id="ARBA00004141"/>
    </source>
</evidence>
<accession>A0AAE0HUN8</accession>
<reference evidence="6" key="1">
    <citation type="journal article" date="2023" name="Mol. Phylogenet. Evol.">
        <title>Genome-scale phylogeny and comparative genomics of the fungal order Sordariales.</title>
        <authorList>
            <person name="Hensen N."/>
            <person name="Bonometti L."/>
            <person name="Westerberg I."/>
            <person name="Brannstrom I.O."/>
            <person name="Guillou S."/>
            <person name="Cros-Aarteil S."/>
            <person name="Calhoun S."/>
            <person name="Haridas S."/>
            <person name="Kuo A."/>
            <person name="Mondo S."/>
            <person name="Pangilinan J."/>
            <person name="Riley R."/>
            <person name="LaButti K."/>
            <person name="Andreopoulos B."/>
            <person name="Lipzen A."/>
            <person name="Chen C."/>
            <person name="Yan M."/>
            <person name="Daum C."/>
            <person name="Ng V."/>
            <person name="Clum A."/>
            <person name="Steindorff A."/>
            <person name="Ohm R.A."/>
            <person name="Martin F."/>
            <person name="Silar P."/>
            <person name="Natvig D.O."/>
            <person name="Lalanne C."/>
            <person name="Gautier V."/>
            <person name="Ament-Velasquez S.L."/>
            <person name="Kruys A."/>
            <person name="Hutchinson M.I."/>
            <person name="Powell A.J."/>
            <person name="Barry K."/>
            <person name="Miller A.N."/>
            <person name="Grigoriev I.V."/>
            <person name="Debuchy R."/>
            <person name="Gladieux P."/>
            <person name="Hiltunen Thoren M."/>
            <person name="Johannesson H."/>
        </authorList>
    </citation>
    <scope>NUCLEOTIDE SEQUENCE</scope>
    <source>
        <strain evidence="6">CBS 118394</strain>
    </source>
</reference>
<dbReference type="Proteomes" id="UP001283341">
    <property type="component" value="Unassembled WGS sequence"/>
</dbReference>
<protein>
    <submittedName>
        <fullName evidence="6">Uncharacterized protein</fullName>
    </submittedName>
</protein>
<reference evidence="6" key="2">
    <citation type="submission" date="2023-06" db="EMBL/GenBank/DDBJ databases">
        <authorList>
            <consortium name="Lawrence Berkeley National Laboratory"/>
            <person name="Haridas S."/>
            <person name="Hensen N."/>
            <person name="Bonometti L."/>
            <person name="Westerberg I."/>
            <person name="Brannstrom I.O."/>
            <person name="Guillou S."/>
            <person name="Cros-Aarteil S."/>
            <person name="Calhoun S."/>
            <person name="Kuo A."/>
            <person name="Mondo S."/>
            <person name="Pangilinan J."/>
            <person name="Riley R."/>
            <person name="Labutti K."/>
            <person name="Andreopoulos B."/>
            <person name="Lipzen A."/>
            <person name="Chen C."/>
            <person name="Yanf M."/>
            <person name="Daum C."/>
            <person name="Ng V."/>
            <person name="Clum A."/>
            <person name="Steindorff A."/>
            <person name="Ohm R."/>
            <person name="Martin F."/>
            <person name="Silar P."/>
            <person name="Natvig D."/>
            <person name="Lalanne C."/>
            <person name="Gautier V."/>
            <person name="Ament-Velasquez S.L."/>
            <person name="Kruys A."/>
            <person name="Hutchinson M.I."/>
            <person name="Powell A.J."/>
            <person name="Barry K."/>
            <person name="Miller A.N."/>
            <person name="Grigoriev I.V."/>
            <person name="Debuchy R."/>
            <person name="Gladieux P."/>
            <person name="Thoren M.H."/>
            <person name="Johannesson H."/>
        </authorList>
    </citation>
    <scope>NUCLEOTIDE SEQUENCE</scope>
    <source>
        <strain evidence="6">CBS 118394</strain>
    </source>
</reference>
<evidence type="ECO:0000256" key="5">
    <source>
        <dbReference type="SAM" id="Phobius"/>
    </source>
</evidence>
<keyword evidence="3 5" id="KW-1133">Transmembrane helix</keyword>
<organism evidence="6 7">
    <name type="scientific">Apodospora peruviana</name>
    <dbReference type="NCBI Taxonomy" id="516989"/>
    <lineage>
        <taxon>Eukaryota</taxon>
        <taxon>Fungi</taxon>
        <taxon>Dikarya</taxon>
        <taxon>Ascomycota</taxon>
        <taxon>Pezizomycotina</taxon>
        <taxon>Sordariomycetes</taxon>
        <taxon>Sordariomycetidae</taxon>
        <taxon>Sordariales</taxon>
        <taxon>Lasiosphaeriaceae</taxon>
        <taxon>Apodospora</taxon>
    </lineage>
</organism>
<comment type="subcellular location">
    <subcellularLocation>
        <location evidence="1">Membrane</location>
        <topology evidence="1">Multi-pass membrane protein</topology>
    </subcellularLocation>
</comment>
<dbReference type="AlphaFoldDB" id="A0AAE0HUN8"/>
<comment type="caution">
    <text evidence="6">The sequence shown here is derived from an EMBL/GenBank/DDBJ whole genome shotgun (WGS) entry which is preliminary data.</text>
</comment>
<feature type="transmembrane region" description="Helical" evidence="5">
    <location>
        <begin position="187"/>
        <end position="206"/>
    </location>
</feature>
<evidence type="ECO:0000313" key="6">
    <source>
        <dbReference type="EMBL" id="KAK3313230.1"/>
    </source>
</evidence>
<evidence type="ECO:0000313" key="7">
    <source>
        <dbReference type="Proteomes" id="UP001283341"/>
    </source>
</evidence>
<keyword evidence="4 5" id="KW-0472">Membrane</keyword>
<dbReference type="Pfam" id="PF04193">
    <property type="entry name" value="PQ-loop"/>
    <property type="match status" value="1"/>
</dbReference>
<dbReference type="GO" id="GO:0016020">
    <property type="term" value="C:membrane"/>
    <property type="evidence" value="ECO:0007669"/>
    <property type="project" value="UniProtKB-SubCell"/>
</dbReference>
<dbReference type="InterPro" id="IPR006603">
    <property type="entry name" value="PQ-loop_rpt"/>
</dbReference>
<dbReference type="EMBL" id="JAUEDM010000008">
    <property type="protein sequence ID" value="KAK3313230.1"/>
    <property type="molecule type" value="Genomic_DNA"/>
</dbReference>
<feature type="transmembrane region" description="Helical" evidence="5">
    <location>
        <begin position="78"/>
        <end position="102"/>
    </location>
</feature>
<evidence type="ECO:0000256" key="2">
    <source>
        <dbReference type="ARBA" id="ARBA00022692"/>
    </source>
</evidence>
<feature type="transmembrane region" description="Helical" evidence="5">
    <location>
        <begin position="36"/>
        <end position="58"/>
    </location>
</feature>
<feature type="transmembrane region" description="Helical" evidence="5">
    <location>
        <begin position="114"/>
        <end position="135"/>
    </location>
</feature>